<reference evidence="1 2" key="1">
    <citation type="submission" date="2019-12" db="EMBL/GenBank/DDBJ databases">
        <title>Snethiella sp. nov. sp. isolated from sea sand.</title>
        <authorList>
            <person name="Kim J."/>
            <person name="Jeong S.E."/>
            <person name="Jung H.S."/>
            <person name="Jeon C.O."/>
        </authorList>
    </citation>
    <scope>NUCLEOTIDE SEQUENCE [LARGE SCALE GENOMIC DNA]</scope>
    <source>
        <strain evidence="1 2">DP05</strain>
    </source>
</reference>
<dbReference type="AlphaFoldDB" id="A0A6L8W9L5"/>
<comment type="caution">
    <text evidence="1">The sequence shown here is derived from an EMBL/GenBank/DDBJ whole genome shotgun (WGS) entry which is preliminary data.</text>
</comment>
<dbReference type="RefSeq" id="WP_161316421.1">
    <property type="nucleotide sequence ID" value="NZ_WTUW01000009.1"/>
</dbReference>
<protein>
    <submittedName>
        <fullName evidence="1">Uncharacterized protein</fullName>
    </submittedName>
</protein>
<name>A0A6L8W9L5_9PROT</name>
<organism evidence="1 2">
    <name type="scientific">Sneathiella litorea</name>
    <dbReference type="NCBI Taxonomy" id="2606216"/>
    <lineage>
        <taxon>Bacteria</taxon>
        <taxon>Pseudomonadati</taxon>
        <taxon>Pseudomonadota</taxon>
        <taxon>Alphaproteobacteria</taxon>
        <taxon>Sneathiellales</taxon>
        <taxon>Sneathiellaceae</taxon>
        <taxon>Sneathiella</taxon>
    </lineage>
</organism>
<gene>
    <name evidence="1" type="ORF">GQE98_14420</name>
</gene>
<evidence type="ECO:0000313" key="2">
    <source>
        <dbReference type="Proteomes" id="UP000476030"/>
    </source>
</evidence>
<dbReference type="Proteomes" id="UP000476030">
    <property type="component" value="Unassembled WGS sequence"/>
</dbReference>
<accession>A0A6L8W9L5</accession>
<dbReference type="EMBL" id="WTUW01000009">
    <property type="protein sequence ID" value="MZR31828.1"/>
    <property type="molecule type" value="Genomic_DNA"/>
</dbReference>
<evidence type="ECO:0000313" key="1">
    <source>
        <dbReference type="EMBL" id="MZR31828.1"/>
    </source>
</evidence>
<proteinExistence type="predicted"/>
<sequence>MLKTSTKQDRYSAVASLYHAYFTGLLLTLALRKGHAAAGDLTFHVFRRQHHEKFLSSFEKLGLSDLPDAVACAQYHYLSNGVGGVPVEYMYESDDKAWVHFCHPRWIYDGAAICGIPLEVNHGYLKGWYAQNGVSLKNPRLGFVCTSQDMDGQYGMAGYFKMFDHDLAPEERLQFAPGEIAPPFDPSTTPTLDTSTWPEERLQKANRNYSMEYAKNSLIILADIFGPMEANALGGMTAQLIGKQFYRSTADSLGITGDSIEGFARYLAGMIDGHDDEVEIEKDGDAFIVRQKGWRLMRGTGPHPTSVFDSWNQLWQGALAVHNRYLVLEVLQRQDYGDDCFEWRIRMRKHG</sequence>
<keyword evidence="2" id="KW-1185">Reference proteome</keyword>